<name>A0AAD9SW91_9HELO</name>
<evidence type="ECO:0000256" key="2">
    <source>
        <dbReference type="SAM" id="Phobius"/>
    </source>
</evidence>
<keyword evidence="2" id="KW-0812">Transmembrane</keyword>
<keyword evidence="2" id="KW-0472">Membrane</keyword>
<feature type="region of interest" description="Disordered" evidence="1">
    <location>
        <begin position="1"/>
        <end position="44"/>
    </location>
</feature>
<keyword evidence="4" id="KW-1185">Reference proteome</keyword>
<dbReference type="AlphaFoldDB" id="A0AAD9SW91"/>
<dbReference type="EMBL" id="JAUBYV010000009">
    <property type="protein sequence ID" value="KAK2624891.1"/>
    <property type="molecule type" value="Genomic_DNA"/>
</dbReference>
<feature type="transmembrane region" description="Helical" evidence="2">
    <location>
        <begin position="130"/>
        <end position="153"/>
    </location>
</feature>
<feature type="transmembrane region" description="Helical" evidence="2">
    <location>
        <begin position="210"/>
        <end position="229"/>
    </location>
</feature>
<comment type="caution">
    <text evidence="3">The sequence shown here is derived from an EMBL/GenBank/DDBJ whole genome shotgun (WGS) entry which is preliminary data.</text>
</comment>
<dbReference type="Proteomes" id="UP001285354">
    <property type="component" value="Unassembled WGS sequence"/>
</dbReference>
<feature type="transmembrane region" description="Helical" evidence="2">
    <location>
        <begin position="294"/>
        <end position="314"/>
    </location>
</feature>
<protein>
    <submittedName>
        <fullName evidence="3">Uncharacterized protein</fullName>
    </submittedName>
</protein>
<accession>A0AAD9SW91</accession>
<feature type="region of interest" description="Disordered" evidence="1">
    <location>
        <begin position="362"/>
        <end position="396"/>
    </location>
</feature>
<feature type="transmembrane region" description="Helical" evidence="2">
    <location>
        <begin position="174"/>
        <end position="198"/>
    </location>
</feature>
<feature type="transmembrane region" description="Helical" evidence="2">
    <location>
        <begin position="102"/>
        <end position="124"/>
    </location>
</feature>
<reference evidence="3" key="1">
    <citation type="submission" date="2023-06" db="EMBL/GenBank/DDBJ databases">
        <title>Draft genome of Marssonina rosae.</title>
        <authorList>
            <person name="Cheng Q."/>
        </authorList>
    </citation>
    <scope>NUCLEOTIDE SEQUENCE</scope>
    <source>
        <strain evidence="3">R4</strain>
    </source>
</reference>
<sequence length="396" mass="44254">MSPIIRGVRSNSNSNSNSEPDAGALRSSPPQSPQSPRGRDSRVTFDHAQEREEGDAYYDSRAATQSEYQRRASTLQTYYAEHPELLPQLPFTFRHGFKRWKLGGYIALMVFDACVVPILLYYAMTFGGNVEGFIVFAVVTAIWGGPTYVEFAVRSLRLIKKHRFYKPLGVNKRWAFDITNWIMVLGITVVTALLIVGAAPHDVFLRVLSMPGPAILFCISGPIFLLSMYNHFGWKAPFRISSTPKGEHVYPGIFYIVEDIVAVNSGGGRPFREGMAARYRASPMFRKMMRDLSWFWSISGLLMAAGLTIVVVISHVREEIAYGIGWGVPFLWATIWAGITVPWVRSVMAKERSSWAAETKMMTSTMSKPPSAQDLEAVEQKPSSVHRTEGTGTAYS</sequence>
<evidence type="ECO:0000313" key="4">
    <source>
        <dbReference type="Proteomes" id="UP001285354"/>
    </source>
</evidence>
<feature type="compositionally biased region" description="Polar residues" evidence="1">
    <location>
        <begin position="381"/>
        <end position="396"/>
    </location>
</feature>
<keyword evidence="2" id="KW-1133">Transmembrane helix</keyword>
<evidence type="ECO:0000313" key="3">
    <source>
        <dbReference type="EMBL" id="KAK2624891.1"/>
    </source>
</evidence>
<evidence type="ECO:0000256" key="1">
    <source>
        <dbReference type="SAM" id="MobiDB-lite"/>
    </source>
</evidence>
<feature type="transmembrane region" description="Helical" evidence="2">
    <location>
        <begin position="320"/>
        <end position="344"/>
    </location>
</feature>
<dbReference type="PANTHER" id="PTHR42024">
    <property type="entry name" value="AMINO ACID PERMEASE_ SLC12A DOMAIN-CONTAINING PROTEIN"/>
    <property type="match status" value="1"/>
</dbReference>
<dbReference type="PANTHER" id="PTHR42024:SF1">
    <property type="entry name" value="AMINO ACID PERMEASE_ SLC12A DOMAIN-CONTAINING PROTEIN"/>
    <property type="match status" value="1"/>
</dbReference>
<organism evidence="3 4">
    <name type="scientific">Diplocarpon rosae</name>
    <dbReference type="NCBI Taxonomy" id="946125"/>
    <lineage>
        <taxon>Eukaryota</taxon>
        <taxon>Fungi</taxon>
        <taxon>Dikarya</taxon>
        <taxon>Ascomycota</taxon>
        <taxon>Pezizomycotina</taxon>
        <taxon>Leotiomycetes</taxon>
        <taxon>Helotiales</taxon>
        <taxon>Drepanopezizaceae</taxon>
        <taxon>Diplocarpon</taxon>
    </lineage>
</organism>
<proteinExistence type="predicted"/>
<gene>
    <name evidence="3" type="ORF">QTJ16_006084</name>
</gene>